<proteinExistence type="inferred from homology"/>
<evidence type="ECO:0000256" key="1">
    <source>
        <dbReference type="ARBA" id="ARBA00006832"/>
    </source>
</evidence>
<feature type="coiled-coil region" evidence="2">
    <location>
        <begin position="142"/>
        <end position="172"/>
    </location>
</feature>
<keyword evidence="2" id="KW-0175">Coiled coil</keyword>
<dbReference type="InterPro" id="IPR013272">
    <property type="entry name" value="Vps72/YL1_C"/>
</dbReference>
<dbReference type="EMBL" id="LR862133">
    <property type="protein sequence ID" value="CAD1838638.1"/>
    <property type="molecule type" value="Genomic_DNA"/>
</dbReference>
<feature type="region of interest" description="Disordered" evidence="3">
    <location>
        <begin position="1"/>
        <end position="98"/>
    </location>
</feature>
<evidence type="ECO:0000256" key="2">
    <source>
        <dbReference type="SAM" id="Coils"/>
    </source>
</evidence>
<sequence>MLHQKEDQREADVRRERRRREENGMCTGRGVEKGKSAEKKGVRSSGEGESNRAIKEEHDVNYEEEPEAVDEFDSDFDEDEPDPDDEAENEAEERLKPVKKRLIFPGKSMPKKKSKKKRCYTRCFASYHEANKAEKGGEEKRMTQEEMLLEAAETEIMNLRNLERVLAREEEVKKKAIIHKEVYNGPQIRFTSKNGISLLEFNKGHHLNQNSARHQFPIQRSPFVWLLGYLQSMYRDPKTGLPYATTEAFKIIRERFLKEESEKKKPKKMDMGDLFDSISGEGFSNKRQRSMAGTTNGRSDRRVAARFRRIPALYIQDEN</sequence>
<feature type="domain" description="Vps72/YL1 C-terminal" evidence="5">
    <location>
        <begin position="230"/>
        <end position="252"/>
    </location>
</feature>
<evidence type="ECO:0000256" key="3">
    <source>
        <dbReference type="SAM" id="MobiDB-lite"/>
    </source>
</evidence>
<name>A0A6V7Q6J3_ANACO</name>
<feature type="region of interest" description="Disordered" evidence="3">
    <location>
        <begin position="278"/>
        <end position="301"/>
    </location>
</feature>
<dbReference type="PANTHER" id="PTHR13275:SF4">
    <property type="entry name" value="VACUOLAR PROTEIN SORTING-ASSOCIATED PROTEIN 72 HOMOLOG"/>
    <property type="match status" value="1"/>
</dbReference>
<evidence type="ECO:0000259" key="4">
    <source>
        <dbReference type="Pfam" id="PF05764"/>
    </source>
</evidence>
<gene>
    <name evidence="6" type="ORF">CB5_LOCUS21849</name>
</gene>
<organism evidence="6">
    <name type="scientific">Ananas comosus var. bracteatus</name>
    <name type="common">red pineapple</name>
    <dbReference type="NCBI Taxonomy" id="296719"/>
    <lineage>
        <taxon>Eukaryota</taxon>
        <taxon>Viridiplantae</taxon>
        <taxon>Streptophyta</taxon>
        <taxon>Embryophyta</taxon>
        <taxon>Tracheophyta</taxon>
        <taxon>Spermatophyta</taxon>
        <taxon>Magnoliopsida</taxon>
        <taxon>Liliopsida</taxon>
        <taxon>Poales</taxon>
        <taxon>Bromeliaceae</taxon>
        <taxon>Bromelioideae</taxon>
        <taxon>Ananas</taxon>
    </lineage>
</organism>
<feature type="compositionally biased region" description="Basic and acidic residues" evidence="3">
    <location>
        <begin position="30"/>
        <end position="41"/>
    </location>
</feature>
<evidence type="ECO:0000259" key="5">
    <source>
        <dbReference type="Pfam" id="PF08265"/>
    </source>
</evidence>
<feature type="compositionally biased region" description="Basic and acidic residues" evidence="3">
    <location>
        <begin position="1"/>
        <end position="23"/>
    </location>
</feature>
<accession>A0A6V7Q6J3</accession>
<dbReference type="PANTHER" id="PTHR13275">
    <property type="entry name" value="YL-1 PROTEIN TRANSCRIPTION FACTOR-LIKE 1"/>
    <property type="match status" value="1"/>
</dbReference>
<dbReference type="Pfam" id="PF05764">
    <property type="entry name" value="YL1"/>
    <property type="match status" value="1"/>
</dbReference>
<protein>
    <submittedName>
        <fullName evidence="6">Uncharacterized protein</fullName>
    </submittedName>
</protein>
<feature type="compositionally biased region" description="Basic and acidic residues" evidence="3">
    <location>
        <begin position="49"/>
        <end position="61"/>
    </location>
</feature>
<dbReference type="Pfam" id="PF08265">
    <property type="entry name" value="YL1_C"/>
    <property type="match status" value="1"/>
</dbReference>
<feature type="compositionally biased region" description="Acidic residues" evidence="3">
    <location>
        <begin position="62"/>
        <end position="91"/>
    </location>
</feature>
<dbReference type="AlphaFoldDB" id="A0A6V7Q6J3"/>
<feature type="domain" description="Vps72/YL1 N-terminal" evidence="4">
    <location>
        <begin position="127"/>
        <end position="192"/>
    </location>
</feature>
<dbReference type="InterPro" id="IPR046757">
    <property type="entry name" value="YL1_N"/>
</dbReference>
<evidence type="ECO:0000313" key="6">
    <source>
        <dbReference type="EMBL" id="CAD1838638.1"/>
    </source>
</evidence>
<comment type="similarity">
    <text evidence="1">Belongs to the VPS72/YL1 family.</text>
</comment>
<dbReference type="GO" id="GO:0005634">
    <property type="term" value="C:nucleus"/>
    <property type="evidence" value="ECO:0007669"/>
    <property type="project" value="TreeGrafter"/>
</dbReference>
<reference evidence="6" key="1">
    <citation type="submission" date="2020-07" db="EMBL/GenBank/DDBJ databases">
        <authorList>
            <person name="Lin J."/>
        </authorList>
    </citation>
    <scope>NUCLEOTIDE SEQUENCE</scope>
</reference>